<dbReference type="FunFam" id="3.40.50.300:FF:000133">
    <property type="entry name" value="Spermidine/putrescine import ATP-binding protein PotA"/>
    <property type="match status" value="1"/>
</dbReference>
<dbReference type="PROSITE" id="PS50893">
    <property type="entry name" value="ABC_TRANSPORTER_2"/>
    <property type="match status" value="1"/>
</dbReference>
<dbReference type="RefSeq" id="YP_004222028.1">
    <property type="nucleotide sequence ID" value="NC_015084.1"/>
</dbReference>
<dbReference type="AlphaFoldDB" id="E9NPV0"/>
<gene>
    <name evidence="7" type="primary">cysA</name>
</gene>
<dbReference type="Gene3D" id="3.40.50.300">
    <property type="entry name" value="P-loop containing nucleotide triphosphate hydrolases"/>
    <property type="match status" value="1"/>
</dbReference>
<evidence type="ECO:0000256" key="4">
    <source>
        <dbReference type="ARBA" id="ARBA00022967"/>
    </source>
</evidence>
<dbReference type="NCBIfam" id="TIGR00968">
    <property type="entry name" value="3a0106s01"/>
    <property type="match status" value="1"/>
</dbReference>
<keyword evidence="8" id="KW-1185">Reference proteome</keyword>
<name>E9NPV0_COCSC</name>
<evidence type="ECO:0000256" key="3">
    <source>
        <dbReference type="ARBA" id="ARBA00022840"/>
    </source>
</evidence>
<evidence type="ECO:0000256" key="2">
    <source>
        <dbReference type="ARBA" id="ARBA00022741"/>
    </source>
</evidence>
<dbReference type="PANTHER" id="PTHR42781:SF4">
    <property type="entry name" value="SPERMIDINE_PUTRESCINE IMPORT ATP-BINDING PROTEIN POTA"/>
    <property type="match status" value="1"/>
</dbReference>
<evidence type="ECO:0000313" key="7">
    <source>
        <dbReference type="EMBL" id="ADV29876.1"/>
    </source>
</evidence>
<dbReference type="Pfam" id="PF00005">
    <property type="entry name" value="ABC_tran"/>
    <property type="match status" value="1"/>
</dbReference>
<dbReference type="InterPro" id="IPR050093">
    <property type="entry name" value="ABC_SmlMolc_Importer"/>
</dbReference>
<dbReference type="PROSITE" id="PS00211">
    <property type="entry name" value="ABC_TRANSPORTER_1"/>
    <property type="match status" value="1"/>
</dbReference>
<accession>E9NPV0</accession>
<dbReference type="SUPFAM" id="SSF52540">
    <property type="entry name" value="P-loop containing nucleoside triphosphate hydrolases"/>
    <property type="match status" value="1"/>
</dbReference>
<evidence type="ECO:0000313" key="8">
    <source>
        <dbReference type="Proteomes" id="UP000007264"/>
    </source>
</evidence>
<dbReference type="PANTHER" id="PTHR42781">
    <property type="entry name" value="SPERMIDINE/PUTRESCINE IMPORT ATP-BINDING PROTEIN POTA"/>
    <property type="match status" value="1"/>
</dbReference>
<dbReference type="KEGG" id="csl:CospP_p052"/>
<keyword evidence="5" id="KW-0764">Sulfate transport</keyword>
<keyword evidence="3" id="KW-0067">ATP-binding</keyword>
<dbReference type="GO" id="GO:0016887">
    <property type="term" value="F:ATP hydrolysis activity"/>
    <property type="evidence" value="ECO:0007669"/>
    <property type="project" value="InterPro"/>
</dbReference>
<proteinExistence type="predicted"/>
<organism evidence="7 8">
    <name type="scientific">Coccomyxa subellipsoidea (strain C-169)</name>
    <name type="common">Green microalga</name>
    <dbReference type="NCBI Taxonomy" id="574566"/>
    <lineage>
        <taxon>Eukaryota</taxon>
        <taxon>Viridiplantae</taxon>
        <taxon>Chlorophyta</taxon>
        <taxon>core chlorophytes</taxon>
        <taxon>Trebouxiophyceae</taxon>
        <taxon>Trebouxiophyceae incertae sedis</taxon>
        <taxon>Coccomyxaceae</taxon>
        <taxon>Coccomyxa</taxon>
        <taxon>Coccomyxa subellipsoidea</taxon>
    </lineage>
</organism>
<dbReference type="InterPro" id="IPR027417">
    <property type="entry name" value="P-loop_NTPase"/>
</dbReference>
<dbReference type="STRING" id="574566.E9NPV0"/>
<dbReference type="EMBL" id="HQ693844">
    <property type="protein sequence ID" value="ADV29876.1"/>
    <property type="molecule type" value="Genomic_DNA"/>
</dbReference>
<dbReference type="SMART" id="SM00382">
    <property type="entry name" value="AAA"/>
    <property type="match status" value="1"/>
</dbReference>
<reference evidence="7" key="1">
    <citation type="submission" date="2010-12" db="EMBL/GenBank/DDBJ databases">
        <title>Organelle genomes of Coccomyxa sp.C-169.</title>
        <authorList>
            <person name="Smith D.R."/>
            <person name="Yamada T."/>
            <person name="Grigoriev I.V."/>
            <person name="Van Etten J.L."/>
        </authorList>
    </citation>
    <scope>NUCLEOTIDE SEQUENCE [LARGE SCALE GENOMIC DNA]</scope>
    <source>
        <strain evidence="7">C-169</strain>
    </source>
</reference>
<dbReference type="InterPro" id="IPR003439">
    <property type="entry name" value="ABC_transporter-like_ATP-bd"/>
</dbReference>
<evidence type="ECO:0000256" key="1">
    <source>
        <dbReference type="ARBA" id="ARBA00022448"/>
    </source>
</evidence>
<protein>
    <submittedName>
        <fullName evidence="7">Probable transport protein</fullName>
    </submittedName>
</protein>
<keyword evidence="7" id="KW-0934">Plastid</keyword>
<dbReference type="GO" id="GO:0015419">
    <property type="term" value="F:ABC-type sulfate transporter activity"/>
    <property type="evidence" value="ECO:0007669"/>
    <property type="project" value="InterPro"/>
</dbReference>
<dbReference type="GeneID" id="10200596"/>
<dbReference type="Proteomes" id="UP000007264">
    <property type="component" value="Plastid"/>
</dbReference>
<dbReference type="GO" id="GO:0005524">
    <property type="term" value="F:ATP binding"/>
    <property type="evidence" value="ECO:0007669"/>
    <property type="project" value="UniProtKB-KW"/>
</dbReference>
<keyword evidence="4" id="KW-1278">Translocase</keyword>
<dbReference type="InterPro" id="IPR003593">
    <property type="entry name" value="AAA+_ATPase"/>
</dbReference>
<dbReference type="InterPro" id="IPR005666">
    <property type="entry name" value="Sulph_transpt1"/>
</dbReference>
<evidence type="ECO:0000259" key="6">
    <source>
        <dbReference type="PROSITE" id="PS50893"/>
    </source>
</evidence>
<geneLocation type="plastid" evidence="7"/>
<dbReference type="GO" id="GO:0043190">
    <property type="term" value="C:ATP-binding cassette (ABC) transporter complex"/>
    <property type="evidence" value="ECO:0007669"/>
    <property type="project" value="InterPro"/>
</dbReference>
<feature type="domain" description="ABC transporter" evidence="6">
    <location>
        <begin position="3"/>
        <end position="233"/>
    </location>
</feature>
<dbReference type="InterPro" id="IPR017871">
    <property type="entry name" value="ABC_transporter-like_CS"/>
</dbReference>
<sequence length="233" mass="26093">MSILVENLSKTFGEFQALDHINLEIKAECLVALVGGSGSGKSTLLRIIAGLDAPDQGRIWLAGRNATSLSVQEREIGFVFQNYALFKHMTVYENIAFGLSIRDLTSTTIANRVKQLLQLIQLEEFASRYPSQLSGGQRQRVALARALAIEPKVLLLDEPFGALDSKVRKGLRNWLRRLHEQVPVTTVFVTHDQQEAMEVASEIVVLDKGHVQQMGPPHDIYHHFYSPNARQYS</sequence>
<keyword evidence="2" id="KW-0547">Nucleotide-binding</keyword>
<keyword evidence="1" id="KW-0813">Transport</keyword>
<evidence type="ECO:0000256" key="5">
    <source>
        <dbReference type="ARBA" id="ARBA00023032"/>
    </source>
</evidence>